<dbReference type="Pfam" id="PF17918">
    <property type="entry name" value="TetR_C_15"/>
    <property type="match status" value="1"/>
</dbReference>
<dbReference type="RefSeq" id="WP_344143244.1">
    <property type="nucleotide sequence ID" value="NZ_BAABIK010000004.1"/>
</dbReference>
<evidence type="ECO:0000256" key="1">
    <source>
        <dbReference type="ARBA" id="ARBA00023015"/>
    </source>
</evidence>
<dbReference type="PRINTS" id="PR00455">
    <property type="entry name" value="HTHTETR"/>
</dbReference>
<feature type="DNA-binding region" description="H-T-H motif" evidence="4">
    <location>
        <begin position="41"/>
        <end position="60"/>
    </location>
</feature>
<sequence>MGDAEASLRRTPVQRRSRQRVEALMAAAEGEFARVGFDGAGTTGIAARAGCSVGSLYQFFPHKGALLEAVVRRHGAELDRVAASALDAAGPGPAAVHRALSEGVLDYASRAPAVRALLCPTFASPVHAEAAAGLQQAMARRLAAAFGGAGVDPDRCAAAAAVYVESLAGLLARAVDAEGGRDPVYGRELAAVLGAYADALAR</sequence>
<gene>
    <name evidence="6" type="ORF">GCM10023224_11830</name>
</gene>
<keyword evidence="2 4" id="KW-0238">DNA-binding</keyword>
<dbReference type="Proteomes" id="UP001499993">
    <property type="component" value="Unassembled WGS sequence"/>
</dbReference>
<organism evidence="6 7">
    <name type="scientific">Streptomonospora halophila</name>
    <dbReference type="NCBI Taxonomy" id="427369"/>
    <lineage>
        <taxon>Bacteria</taxon>
        <taxon>Bacillati</taxon>
        <taxon>Actinomycetota</taxon>
        <taxon>Actinomycetes</taxon>
        <taxon>Streptosporangiales</taxon>
        <taxon>Nocardiopsidaceae</taxon>
        <taxon>Streptomonospora</taxon>
    </lineage>
</organism>
<keyword evidence="7" id="KW-1185">Reference proteome</keyword>
<comment type="caution">
    <text evidence="6">The sequence shown here is derived from an EMBL/GenBank/DDBJ whole genome shotgun (WGS) entry which is preliminary data.</text>
</comment>
<evidence type="ECO:0000313" key="7">
    <source>
        <dbReference type="Proteomes" id="UP001499993"/>
    </source>
</evidence>
<dbReference type="PROSITE" id="PS50977">
    <property type="entry name" value="HTH_TETR_2"/>
    <property type="match status" value="1"/>
</dbReference>
<reference evidence="7" key="1">
    <citation type="journal article" date="2019" name="Int. J. Syst. Evol. Microbiol.">
        <title>The Global Catalogue of Microorganisms (GCM) 10K type strain sequencing project: providing services to taxonomists for standard genome sequencing and annotation.</title>
        <authorList>
            <consortium name="The Broad Institute Genomics Platform"/>
            <consortium name="The Broad Institute Genome Sequencing Center for Infectious Disease"/>
            <person name="Wu L."/>
            <person name="Ma J."/>
        </authorList>
    </citation>
    <scope>NUCLEOTIDE SEQUENCE [LARGE SCALE GENOMIC DNA]</scope>
    <source>
        <strain evidence="7">JCM 18123</strain>
    </source>
</reference>
<dbReference type="InterPro" id="IPR041669">
    <property type="entry name" value="TetR_C_15"/>
</dbReference>
<dbReference type="Gene3D" id="1.10.357.10">
    <property type="entry name" value="Tetracycline Repressor, domain 2"/>
    <property type="match status" value="1"/>
</dbReference>
<dbReference type="Pfam" id="PF00440">
    <property type="entry name" value="TetR_N"/>
    <property type="match status" value="1"/>
</dbReference>
<dbReference type="InterPro" id="IPR001647">
    <property type="entry name" value="HTH_TetR"/>
</dbReference>
<accession>A0ABP9GAF1</accession>
<name>A0ABP9GAF1_9ACTN</name>
<evidence type="ECO:0000313" key="6">
    <source>
        <dbReference type="EMBL" id="GAA4933115.1"/>
    </source>
</evidence>
<evidence type="ECO:0000256" key="2">
    <source>
        <dbReference type="ARBA" id="ARBA00023125"/>
    </source>
</evidence>
<evidence type="ECO:0000256" key="4">
    <source>
        <dbReference type="PROSITE-ProRule" id="PRU00335"/>
    </source>
</evidence>
<evidence type="ECO:0000256" key="3">
    <source>
        <dbReference type="ARBA" id="ARBA00023163"/>
    </source>
</evidence>
<dbReference type="PANTHER" id="PTHR30055">
    <property type="entry name" value="HTH-TYPE TRANSCRIPTIONAL REGULATOR RUTR"/>
    <property type="match status" value="1"/>
</dbReference>
<protein>
    <recommendedName>
        <fullName evidence="5">HTH tetR-type domain-containing protein</fullName>
    </recommendedName>
</protein>
<dbReference type="InterPro" id="IPR009057">
    <property type="entry name" value="Homeodomain-like_sf"/>
</dbReference>
<keyword evidence="3" id="KW-0804">Transcription</keyword>
<feature type="domain" description="HTH tetR-type" evidence="5">
    <location>
        <begin position="18"/>
        <end position="78"/>
    </location>
</feature>
<evidence type="ECO:0000259" key="5">
    <source>
        <dbReference type="PROSITE" id="PS50977"/>
    </source>
</evidence>
<proteinExistence type="predicted"/>
<keyword evidence="1" id="KW-0805">Transcription regulation</keyword>
<dbReference type="InterPro" id="IPR050109">
    <property type="entry name" value="HTH-type_TetR-like_transc_reg"/>
</dbReference>
<dbReference type="PANTHER" id="PTHR30055:SF234">
    <property type="entry name" value="HTH-TYPE TRANSCRIPTIONAL REGULATOR BETI"/>
    <property type="match status" value="1"/>
</dbReference>
<dbReference type="SUPFAM" id="SSF46689">
    <property type="entry name" value="Homeodomain-like"/>
    <property type="match status" value="1"/>
</dbReference>
<dbReference type="EMBL" id="BAABIK010000004">
    <property type="protein sequence ID" value="GAA4933115.1"/>
    <property type="molecule type" value="Genomic_DNA"/>
</dbReference>